<organism evidence="10 11">
    <name type="scientific">Quillaja saponaria</name>
    <name type="common">Soap bark tree</name>
    <dbReference type="NCBI Taxonomy" id="32244"/>
    <lineage>
        <taxon>Eukaryota</taxon>
        <taxon>Viridiplantae</taxon>
        <taxon>Streptophyta</taxon>
        <taxon>Embryophyta</taxon>
        <taxon>Tracheophyta</taxon>
        <taxon>Spermatophyta</taxon>
        <taxon>Magnoliopsida</taxon>
        <taxon>eudicotyledons</taxon>
        <taxon>Gunneridae</taxon>
        <taxon>Pentapetalae</taxon>
        <taxon>rosids</taxon>
        <taxon>fabids</taxon>
        <taxon>Fabales</taxon>
        <taxon>Quillajaceae</taxon>
        <taxon>Quillaja</taxon>
    </lineage>
</organism>
<dbReference type="GO" id="GO:0016787">
    <property type="term" value="F:hydrolase activity"/>
    <property type="evidence" value="ECO:0007669"/>
    <property type="project" value="UniProtKB-KW"/>
</dbReference>
<dbReference type="AlphaFoldDB" id="A0AAD7P860"/>
<comment type="subcellular location">
    <subcellularLocation>
        <location evidence="2">Cytoplasm</location>
    </subcellularLocation>
    <subcellularLocation>
        <location evidence="1">Nucleus</location>
    </subcellularLocation>
</comment>
<keyword evidence="6" id="KW-0539">Nucleus</keyword>
<evidence type="ECO:0000256" key="1">
    <source>
        <dbReference type="ARBA" id="ARBA00004123"/>
    </source>
</evidence>
<feature type="domain" description="EDS1 EP" evidence="9">
    <location>
        <begin position="402"/>
        <end position="593"/>
    </location>
</feature>
<dbReference type="PANTHER" id="PTHR47090">
    <property type="entry name" value="PROTEIN EDS1-RELATED"/>
    <property type="match status" value="1"/>
</dbReference>
<gene>
    <name evidence="10" type="ORF">O6P43_030921</name>
</gene>
<evidence type="ECO:0000313" key="10">
    <source>
        <dbReference type="EMBL" id="KAJ7945928.1"/>
    </source>
</evidence>
<dbReference type="CDD" id="cd00519">
    <property type="entry name" value="Lipase_3"/>
    <property type="match status" value="1"/>
</dbReference>
<dbReference type="Gene3D" id="3.40.50.1820">
    <property type="entry name" value="alpha/beta hydrolase"/>
    <property type="match status" value="1"/>
</dbReference>
<dbReference type="GO" id="GO:0006952">
    <property type="term" value="P:defense response"/>
    <property type="evidence" value="ECO:0007669"/>
    <property type="project" value="UniProtKB-KW"/>
</dbReference>
<dbReference type="InterPro" id="IPR041266">
    <property type="entry name" value="EDS1_EP"/>
</dbReference>
<evidence type="ECO:0000256" key="4">
    <source>
        <dbReference type="ARBA" id="ARBA00022801"/>
    </source>
</evidence>
<keyword evidence="7" id="KW-0175">Coiled coil</keyword>
<dbReference type="Proteomes" id="UP001163823">
    <property type="component" value="Chromosome 13"/>
</dbReference>
<dbReference type="GO" id="GO:0005634">
    <property type="term" value="C:nucleus"/>
    <property type="evidence" value="ECO:0007669"/>
    <property type="project" value="UniProtKB-SubCell"/>
</dbReference>
<evidence type="ECO:0000259" key="9">
    <source>
        <dbReference type="Pfam" id="PF18117"/>
    </source>
</evidence>
<sequence length="601" mass="69480">MAGTTTLEESIGMKMEQIKKICSLALDAHKLTDKPYHIEETARSSETFISFKGSWSVNDWFAKSPFGETKIDLQQFPSIRSIGNDEAALVNEAFLNRFKEILGSSSLEHEVQTAVTEKKKIVFTGHSSGAPIAILAALRALEKKRESNSQISLLCVTFGSPLVGNRIFSHALRREKWSDYFINFVARYDIVPRVLLAPLSSIQQNLDTILQFFNPQSPNFKKGLTGRSRDETKDFYLTVMKNAATITSHAACNLMQSTNLLVETITSFFEPSPYRPFGTYIFCTENGKLIVIKNPDAILQLLFHSFQLSNEARGAEVVLQKHLNYQSELQGSNVVYLDQLEKLPLSEDGSNANINSALNDLGMSTRARLCLRAAGEFEMRKIRIQVKFDNKMDDVKKGLDYLDEHKEMCKGGYYDAFKLQKEHKDFLTNVKRLELAGIWDEIIELLKRYEFPDEFEGREEWIDLGTRFRRIVEPLDIANYYRHLKNEDAGAYMIKGRPKRYRYTQRWLEHKDKFPTGACSESTFWAEVEEFNIKTNNKNRFEDIKEKVQQIEKDLDKWIQNKVLSKDIFLEDSTFVVWWRKLPPQHRSGSWIENFIPKREE</sequence>
<dbReference type="SUPFAM" id="SSF53474">
    <property type="entry name" value="alpha/beta-Hydrolases"/>
    <property type="match status" value="1"/>
</dbReference>
<dbReference type="PANTHER" id="PTHR47090:SF2">
    <property type="entry name" value="PROTEIN EDS1-RELATED"/>
    <property type="match status" value="1"/>
</dbReference>
<dbReference type="InterPro" id="IPR029058">
    <property type="entry name" value="AB_hydrolase_fold"/>
</dbReference>
<evidence type="ECO:0000259" key="8">
    <source>
        <dbReference type="Pfam" id="PF01764"/>
    </source>
</evidence>
<dbReference type="EMBL" id="JARAOO010000013">
    <property type="protein sequence ID" value="KAJ7945928.1"/>
    <property type="molecule type" value="Genomic_DNA"/>
</dbReference>
<feature type="coiled-coil region" evidence="7">
    <location>
        <begin position="534"/>
        <end position="561"/>
    </location>
</feature>
<evidence type="ECO:0000256" key="6">
    <source>
        <dbReference type="ARBA" id="ARBA00023242"/>
    </source>
</evidence>
<keyword evidence="11" id="KW-1185">Reference proteome</keyword>
<comment type="caution">
    <text evidence="10">The sequence shown here is derived from an EMBL/GenBank/DDBJ whole genome shotgun (WGS) entry which is preliminary data.</text>
</comment>
<evidence type="ECO:0000256" key="5">
    <source>
        <dbReference type="ARBA" id="ARBA00022821"/>
    </source>
</evidence>
<dbReference type="KEGG" id="qsa:O6P43_030921"/>
<evidence type="ECO:0000256" key="7">
    <source>
        <dbReference type="SAM" id="Coils"/>
    </source>
</evidence>
<keyword evidence="5" id="KW-0611">Plant defense</keyword>
<protein>
    <submittedName>
        <fullName evidence="10">Enhanced disease susceptibility 1</fullName>
    </submittedName>
</protein>
<dbReference type="GO" id="GO:0006629">
    <property type="term" value="P:lipid metabolic process"/>
    <property type="evidence" value="ECO:0007669"/>
    <property type="project" value="InterPro"/>
</dbReference>
<evidence type="ECO:0000256" key="2">
    <source>
        <dbReference type="ARBA" id="ARBA00004496"/>
    </source>
</evidence>
<evidence type="ECO:0000256" key="3">
    <source>
        <dbReference type="ARBA" id="ARBA00022490"/>
    </source>
</evidence>
<keyword evidence="4" id="KW-0378">Hydrolase</keyword>
<dbReference type="InterPro" id="IPR002921">
    <property type="entry name" value="Fungal_lipase-type"/>
</dbReference>
<name>A0AAD7P860_QUISA</name>
<dbReference type="Pfam" id="PF18117">
    <property type="entry name" value="EDS1_EP"/>
    <property type="match status" value="1"/>
</dbReference>
<dbReference type="Pfam" id="PF01764">
    <property type="entry name" value="Lipase_3"/>
    <property type="match status" value="1"/>
</dbReference>
<feature type="domain" description="Fungal lipase-type" evidence="8">
    <location>
        <begin position="48"/>
        <end position="195"/>
    </location>
</feature>
<proteinExistence type="predicted"/>
<dbReference type="InterPro" id="IPR044214">
    <property type="entry name" value="EDS1-like"/>
</dbReference>
<dbReference type="GO" id="GO:0005737">
    <property type="term" value="C:cytoplasm"/>
    <property type="evidence" value="ECO:0007669"/>
    <property type="project" value="UniProtKB-SubCell"/>
</dbReference>
<evidence type="ECO:0000313" key="11">
    <source>
        <dbReference type="Proteomes" id="UP001163823"/>
    </source>
</evidence>
<accession>A0AAD7P860</accession>
<reference evidence="10" key="1">
    <citation type="journal article" date="2023" name="Science">
        <title>Elucidation of the pathway for biosynthesis of saponin adjuvants from the soapbark tree.</title>
        <authorList>
            <person name="Reed J."/>
            <person name="Orme A."/>
            <person name="El-Demerdash A."/>
            <person name="Owen C."/>
            <person name="Martin L.B.B."/>
            <person name="Misra R.C."/>
            <person name="Kikuchi S."/>
            <person name="Rejzek M."/>
            <person name="Martin A.C."/>
            <person name="Harkess A."/>
            <person name="Leebens-Mack J."/>
            <person name="Louveau T."/>
            <person name="Stephenson M.J."/>
            <person name="Osbourn A."/>
        </authorList>
    </citation>
    <scope>NUCLEOTIDE SEQUENCE</scope>
    <source>
        <strain evidence="10">S10</strain>
    </source>
</reference>
<keyword evidence="3" id="KW-0963">Cytoplasm</keyword>